<proteinExistence type="inferred from homology"/>
<dbReference type="PANTHER" id="PTHR33337:SF40">
    <property type="entry name" value="CENP-V_GFA DOMAIN-CONTAINING PROTEIN-RELATED"/>
    <property type="match status" value="1"/>
</dbReference>
<keyword evidence="2" id="KW-0479">Metal-binding</keyword>
<evidence type="ECO:0000256" key="2">
    <source>
        <dbReference type="ARBA" id="ARBA00022723"/>
    </source>
</evidence>
<reference evidence="6" key="1">
    <citation type="submission" date="2021-04" db="EMBL/GenBank/DDBJ databases">
        <title>Pseudaminobacter soli sp. nov., isolated from paddy soil contaminated by heavy metals.</title>
        <authorList>
            <person name="Zhang K."/>
        </authorList>
    </citation>
    <scope>NUCLEOTIDE SEQUENCE</scope>
    <source>
        <strain evidence="6">19-2017</strain>
    </source>
</reference>
<keyword evidence="7" id="KW-1185">Reference proteome</keyword>
<evidence type="ECO:0000256" key="4">
    <source>
        <dbReference type="ARBA" id="ARBA00023239"/>
    </source>
</evidence>
<dbReference type="PANTHER" id="PTHR33337">
    <property type="entry name" value="GFA DOMAIN-CONTAINING PROTEIN"/>
    <property type="match status" value="1"/>
</dbReference>
<dbReference type="GO" id="GO:0016846">
    <property type="term" value="F:carbon-sulfur lyase activity"/>
    <property type="evidence" value="ECO:0007669"/>
    <property type="project" value="InterPro"/>
</dbReference>
<evidence type="ECO:0000313" key="7">
    <source>
        <dbReference type="Proteomes" id="UP000680348"/>
    </source>
</evidence>
<keyword evidence="4" id="KW-0456">Lyase</keyword>
<dbReference type="Proteomes" id="UP000680348">
    <property type="component" value="Unassembled WGS sequence"/>
</dbReference>
<evidence type="ECO:0000256" key="1">
    <source>
        <dbReference type="ARBA" id="ARBA00005495"/>
    </source>
</evidence>
<accession>A0A942I676</accession>
<comment type="similarity">
    <text evidence="1">Belongs to the Gfa family.</text>
</comment>
<sequence>MSEQHSGSCNCGAVRFVARGRLRDVIFCHCGQCRKQGGHFYAATDVADRDLEVIGEDNVTWYRSSDFARRGFCRHCGSALFWKRNGDANTSIGAGMFDGATRLRAGQHIFVADKGDYYEIDDDLPQFPRSTPDFKVAGD</sequence>
<dbReference type="RefSeq" id="WP_188252591.1">
    <property type="nucleotide sequence ID" value="NZ_JABVCF010000001.1"/>
</dbReference>
<organism evidence="6 7">
    <name type="scientific">Pseudaminobacter soli</name>
    <name type="common">ex Zhang et al. 2022</name>
    <dbReference type="NCBI Taxonomy" id="2831468"/>
    <lineage>
        <taxon>Bacteria</taxon>
        <taxon>Pseudomonadati</taxon>
        <taxon>Pseudomonadota</taxon>
        <taxon>Alphaproteobacteria</taxon>
        <taxon>Hyphomicrobiales</taxon>
        <taxon>Phyllobacteriaceae</taxon>
        <taxon>Pseudaminobacter</taxon>
    </lineage>
</organism>
<gene>
    <name evidence="6" type="ORF">KEU06_00035</name>
</gene>
<keyword evidence="3" id="KW-0862">Zinc</keyword>
<dbReference type="SUPFAM" id="SSF51316">
    <property type="entry name" value="Mss4-like"/>
    <property type="match status" value="1"/>
</dbReference>
<dbReference type="InterPro" id="IPR006913">
    <property type="entry name" value="CENP-V/GFA"/>
</dbReference>
<dbReference type="Gene3D" id="3.90.1590.10">
    <property type="entry name" value="glutathione-dependent formaldehyde- activating enzyme (gfa)"/>
    <property type="match status" value="1"/>
</dbReference>
<dbReference type="Pfam" id="PF04828">
    <property type="entry name" value="GFA"/>
    <property type="match status" value="1"/>
</dbReference>
<dbReference type="PROSITE" id="PS51891">
    <property type="entry name" value="CENP_V_GFA"/>
    <property type="match status" value="1"/>
</dbReference>
<comment type="caution">
    <text evidence="6">The sequence shown here is derived from an EMBL/GenBank/DDBJ whole genome shotgun (WGS) entry which is preliminary data.</text>
</comment>
<evidence type="ECO:0000259" key="5">
    <source>
        <dbReference type="PROSITE" id="PS51891"/>
    </source>
</evidence>
<feature type="domain" description="CENP-V/GFA" evidence="5">
    <location>
        <begin position="5"/>
        <end position="119"/>
    </location>
</feature>
<dbReference type="EMBL" id="JAGWCR010000001">
    <property type="protein sequence ID" value="MBS3647015.1"/>
    <property type="molecule type" value="Genomic_DNA"/>
</dbReference>
<name>A0A942I676_9HYPH</name>
<evidence type="ECO:0000313" key="6">
    <source>
        <dbReference type="EMBL" id="MBS3647015.1"/>
    </source>
</evidence>
<dbReference type="InterPro" id="IPR011057">
    <property type="entry name" value="Mss4-like_sf"/>
</dbReference>
<dbReference type="AlphaFoldDB" id="A0A942I676"/>
<dbReference type="GO" id="GO:0046872">
    <property type="term" value="F:metal ion binding"/>
    <property type="evidence" value="ECO:0007669"/>
    <property type="project" value="UniProtKB-KW"/>
</dbReference>
<evidence type="ECO:0000256" key="3">
    <source>
        <dbReference type="ARBA" id="ARBA00022833"/>
    </source>
</evidence>
<protein>
    <submittedName>
        <fullName evidence="6">GFA family protein</fullName>
    </submittedName>
</protein>